<dbReference type="Proteomes" id="UP000800041">
    <property type="component" value="Unassembled WGS sequence"/>
</dbReference>
<feature type="region of interest" description="Disordered" evidence="1">
    <location>
        <begin position="112"/>
        <end position="213"/>
    </location>
</feature>
<dbReference type="EMBL" id="ML977139">
    <property type="protein sequence ID" value="KAF1991479.1"/>
    <property type="molecule type" value="Genomic_DNA"/>
</dbReference>
<protein>
    <recommendedName>
        <fullName evidence="2">DUF7514 domain-containing protein</fullName>
    </recommendedName>
</protein>
<feature type="compositionally biased region" description="Low complexity" evidence="1">
    <location>
        <begin position="594"/>
        <end position="609"/>
    </location>
</feature>
<feature type="domain" description="DUF7514" evidence="2">
    <location>
        <begin position="222"/>
        <end position="383"/>
    </location>
</feature>
<feature type="region of interest" description="Disordered" evidence="1">
    <location>
        <begin position="1"/>
        <end position="72"/>
    </location>
</feature>
<name>A0A6G1HEN3_9PEZI</name>
<dbReference type="InterPro" id="IPR055936">
    <property type="entry name" value="DUF7514"/>
</dbReference>
<dbReference type="Pfam" id="PF24355">
    <property type="entry name" value="DUF7514"/>
    <property type="match status" value="1"/>
</dbReference>
<gene>
    <name evidence="3" type="ORF">K402DRAFT_400218</name>
</gene>
<dbReference type="OrthoDB" id="5413703at2759"/>
<evidence type="ECO:0000313" key="4">
    <source>
        <dbReference type="Proteomes" id="UP000800041"/>
    </source>
</evidence>
<feature type="compositionally biased region" description="Polar residues" evidence="1">
    <location>
        <begin position="530"/>
        <end position="546"/>
    </location>
</feature>
<feature type="compositionally biased region" description="Polar residues" evidence="1">
    <location>
        <begin position="616"/>
        <end position="626"/>
    </location>
</feature>
<dbReference type="PANTHER" id="PTHR39611">
    <property type="entry name" value="HYDROXYPROLINE-RICH GLYCOPROTEIN DZ-HRGP-RELATED"/>
    <property type="match status" value="1"/>
</dbReference>
<evidence type="ECO:0000313" key="3">
    <source>
        <dbReference type="EMBL" id="KAF1991479.1"/>
    </source>
</evidence>
<feature type="compositionally biased region" description="Pro residues" evidence="1">
    <location>
        <begin position="398"/>
        <end position="407"/>
    </location>
</feature>
<evidence type="ECO:0000259" key="2">
    <source>
        <dbReference type="Pfam" id="PF24355"/>
    </source>
</evidence>
<feature type="compositionally biased region" description="Basic and acidic residues" evidence="1">
    <location>
        <begin position="516"/>
        <end position="529"/>
    </location>
</feature>
<feature type="compositionally biased region" description="Basic and acidic residues" evidence="1">
    <location>
        <begin position="455"/>
        <end position="481"/>
    </location>
</feature>
<feature type="compositionally biased region" description="Basic and acidic residues" evidence="1">
    <location>
        <begin position="48"/>
        <end position="62"/>
    </location>
</feature>
<organism evidence="3 4">
    <name type="scientific">Aulographum hederae CBS 113979</name>
    <dbReference type="NCBI Taxonomy" id="1176131"/>
    <lineage>
        <taxon>Eukaryota</taxon>
        <taxon>Fungi</taxon>
        <taxon>Dikarya</taxon>
        <taxon>Ascomycota</taxon>
        <taxon>Pezizomycotina</taxon>
        <taxon>Dothideomycetes</taxon>
        <taxon>Pleosporomycetidae</taxon>
        <taxon>Aulographales</taxon>
        <taxon>Aulographaceae</taxon>
    </lineage>
</organism>
<dbReference type="PANTHER" id="PTHR39611:SF1">
    <property type="entry name" value="HYDROXYPROLINE-RICH GLYCOPROTEIN DZ-HRGP"/>
    <property type="match status" value="1"/>
</dbReference>
<evidence type="ECO:0000256" key="1">
    <source>
        <dbReference type="SAM" id="MobiDB-lite"/>
    </source>
</evidence>
<feature type="compositionally biased region" description="Basic and acidic residues" evidence="1">
    <location>
        <begin position="175"/>
        <end position="193"/>
    </location>
</feature>
<feature type="region of interest" description="Disordered" evidence="1">
    <location>
        <begin position="394"/>
        <end position="766"/>
    </location>
</feature>
<dbReference type="AlphaFoldDB" id="A0A6G1HEN3"/>
<feature type="compositionally biased region" description="Polar residues" evidence="1">
    <location>
        <begin position="120"/>
        <end position="142"/>
    </location>
</feature>
<accession>A0A6G1HEN3</accession>
<sequence>MSYDGDINRGPISPSDKRFYDYLSSSSAPYPPDGEPRSRASSAGRPQKGREGVARDREDSQRPRPLFEGVNDAFDKVNSNAFDTASASSQVSRDVIEQITAEVRAQVMESLKTNGIPGIQPNNTGQSIGSRSPTASTTNSYPSRPVYTPPSPHRHDDSDSDGSQSPVSEPTSKPSGKEDLKDRYGDRSDDMKKSNPNVARSASRPPAHDDGEETTLEKIWQPLFDADCKPTPRVNQFLRGLALHLIEDYEPKKNLVVTPAKMKRFYEDARLSDETYPWNTIFGGKLSNSAISRIYRDLRCQHHLVQETPADEPRIPALTPEGFASWMTIMVQAHPDAEFERLTKAVLDMPISNADDRKERYPKELSRRLFPKTESLPARQRCAIALSAEGQVTLPKPVNIPPPPSSQPPSGFGERERAPYGGRPEPGTRPPPPNSTSTRDSQAIVDDDFNPLERTTSKPIERERKPYTAKEGAGKRHEGTPLERTTSSATSNTLKPESTLPNRDHRNSTASSASYKSDHTVLPSRDHRSSTVSQQAPYVTAPTTPFQPEFTPHHHHRNSVAGVPYAPGRADTIPDMRRPSEYAPPPPGHHHYRTSTNTSTASAAGAAGNMRRPRSPSFSQPYTRSDGQVGDIPASYFTSNAYSDDDERADRSDRSERATDRSDRSERDRDRDREAARERDREREREKDRERERERDREREREREKERERSDKYRDGDRYEPASSRYTPRYEDDYTRRAAGPSGGEGYGSYSDRYAPPSNGETRRYA</sequence>
<feature type="compositionally biased region" description="Polar residues" evidence="1">
    <location>
        <begin position="483"/>
        <end position="501"/>
    </location>
</feature>
<reference evidence="3" key="1">
    <citation type="journal article" date="2020" name="Stud. Mycol.">
        <title>101 Dothideomycetes genomes: a test case for predicting lifestyles and emergence of pathogens.</title>
        <authorList>
            <person name="Haridas S."/>
            <person name="Albert R."/>
            <person name="Binder M."/>
            <person name="Bloem J."/>
            <person name="Labutti K."/>
            <person name="Salamov A."/>
            <person name="Andreopoulos B."/>
            <person name="Baker S."/>
            <person name="Barry K."/>
            <person name="Bills G."/>
            <person name="Bluhm B."/>
            <person name="Cannon C."/>
            <person name="Castanera R."/>
            <person name="Culley D."/>
            <person name="Daum C."/>
            <person name="Ezra D."/>
            <person name="Gonzalez J."/>
            <person name="Henrissat B."/>
            <person name="Kuo A."/>
            <person name="Liang C."/>
            <person name="Lipzen A."/>
            <person name="Lutzoni F."/>
            <person name="Magnuson J."/>
            <person name="Mondo S."/>
            <person name="Nolan M."/>
            <person name="Ohm R."/>
            <person name="Pangilinan J."/>
            <person name="Park H.-J."/>
            <person name="Ramirez L."/>
            <person name="Alfaro M."/>
            <person name="Sun H."/>
            <person name="Tritt A."/>
            <person name="Yoshinaga Y."/>
            <person name="Zwiers L.-H."/>
            <person name="Turgeon B."/>
            <person name="Goodwin S."/>
            <person name="Spatafora J."/>
            <person name="Crous P."/>
            <person name="Grigoriev I."/>
        </authorList>
    </citation>
    <scope>NUCLEOTIDE SEQUENCE</scope>
    <source>
        <strain evidence="3">CBS 113979</strain>
    </source>
</reference>
<proteinExistence type="predicted"/>
<feature type="compositionally biased region" description="Basic and acidic residues" evidence="1">
    <location>
        <begin position="648"/>
        <end position="720"/>
    </location>
</feature>
<keyword evidence="4" id="KW-1185">Reference proteome</keyword>